<dbReference type="InterPro" id="IPR025944">
    <property type="entry name" value="Sigma_54_int_dom_CS"/>
</dbReference>
<sequence>MTDALPTPVAPVLFVEDDAELRRAITEALELADLAVLPCPDAERGLASLTPDFPGVVVSDIRMEGMDGLELFARIRAIDPEIPVILISGHADIPMAVQALQDGAFDFLTKPFPLERLVGAVGQALETRRSVMENRALRAATATLINTDSPLIGDSPVMVRLRETISHVAKADLDVLIEGETGTGKELVALLLHRLGRRRGRPFVAVNCGAVPDAFAEAELFGHAPDRSGYRQPQHTGRIEASDKGTLFLDEVDSMSPNLQVKLLRVLEEREVTSLGGGEPRPVDLRVVAAAKRDLHEAVKEGSFREDLFYRLDVVRLRVPALRERRSDVLPLFAYFAEQAARRIGVKDYAMSDSVRRRLVEHDWPGNVRELRNFAVSAVLDLPSAGGVQPTQPQAPLMERVDAFEAMVIREALQSTLGNMTEAMALLGVARKTLYDKLKRHDIDPNDYRRPTRSS</sequence>
<name>A0ABX8TK78_9CAUL</name>
<evidence type="ECO:0000256" key="5">
    <source>
        <dbReference type="ARBA" id="ARBA00023125"/>
    </source>
</evidence>
<keyword evidence="1" id="KW-0547">Nucleotide-binding</keyword>
<feature type="domain" description="Response regulatory" evidence="10">
    <location>
        <begin position="11"/>
        <end position="125"/>
    </location>
</feature>
<feature type="modified residue" description="4-aspartylphosphate" evidence="8">
    <location>
        <position position="60"/>
    </location>
</feature>
<dbReference type="InterPro" id="IPR001789">
    <property type="entry name" value="Sig_transdc_resp-reg_receiver"/>
</dbReference>
<dbReference type="EMBL" id="CP080034">
    <property type="protein sequence ID" value="QYC11626.1"/>
    <property type="molecule type" value="Genomic_DNA"/>
</dbReference>
<dbReference type="PROSITE" id="PS00676">
    <property type="entry name" value="SIGMA54_INTERACT_2"/>
    <property type="match status" value="1"/>
</dbReference>
<dbReference type="CDD" id="cd00009">
    <property type="entry name" value="AAA"/>
    <property type="match status" value="1"/>
</dbReference>
<accession>A0ABX8TK78</accession>
<gene>
    <name evidence="11" type="ORF">KWG56_06575</name>
</gene>
<evidence type="ECO:0000313" key="12">
    <source>
        <dbReference type="Proteomes" id="UP000824334"/>
    </source>
</evidence>
<protein>
    <submittedName>
        <fullName evidence="11">Sigma-54 dependent transcriptional regulator</fullName>
    </submittedName>
</protein>
<dbReference type="InterPro" id="IPR025662">
    <property type="entry name" value="Sigma_54_int_dom_ATP-bd_1"/>
</dbReference>
<keyword evidence="4" id="KW-0805">Transcription regulation</keyword>
<keyword evidence="3" id="KW-0902">Two-component regulatory system</keyword>
<organism evidence="11 12">
    <name type="scientific">Brevundimonas nasdae</name>
    <dbReference type="NCBI Taxonomy" id="172043"/>
    <lineage>
        <taxon>Bacteria</taxon>
        <taxon>Pseudomonadati</taxon>
        <taxon>Pseudomonadota</taxon>
        <taxon>Alphaproteobacteria</taxon>
        <taxon>Caulobacterales</taxon>
        <taxon>Caulobacteraceae</taxon>
        <taxon>Brevundimonas</taxon>
    </lineage>
</organism>
<dbReference type="InterPro" id="IPR003593">
    <property type="entry name" value="AAA+_ATPase"/>
</dbReference>
<dbReference type="Pfam" id="PF00072">
    <property type="entry name" value="Response_reg"/>
    <property type="match status" value="1"/>
</dbReference>
<keyword evidence="5" id="KW-0238">DNA-binding</keyword>
<keyword evidence="7" id="KW-0804">Transcription</keyword>
<dbReference type="InterPro" id="IPR025943">
    <property type="entry name" value="Sigma_54_int_dom_ATP-bd_2"/>
</dbReference>
<evidence type="ECO:0000259" key="9">
    <source>
        <dbReference type="PROSITE" id="PS50045"/>
    </source>
</evidence>
<dbReference type="PANTHER" id="PTHR32071">
    <property type="entry name" value="TRANSCRIPTIONAL REGULATORY PROTEIN"/>
    <property type="match status" value="1"/>
</dbReference>
<evidence type="ECO:0000256" key="4">
    <source>
        <dbReference type="ARBA" id="ARBA00023015"/>
    </source>
</evidence>
<keyword evidence="8" id="KW-0597">Phosphoprotein</keyword>
<dbReference type="Pfam" id="PF25601">
    <property type="entry name" value="AAA_lid_14"/>
    <property type="match status" value="1"/>
</dbReference>
<evidence type="ECO:0000256" key="8">
    <source>
        <dbReference type="PROSITE-ProRule" id="PRU00169"/>
    </source>
</evidence>
<evidence type="ECO:0000256" key="3">
    <source>
        <dbReference type="ARBA" id="ARBA00023012"/>
    </source>
</evidence>
<evidence type="ECO:0000256" key="6">
    <source>
        <dbReference type="ARBA" id="ARBA00023159"/>
    </source>
</evidence>
<feature type="domain" description="Sigma-54 factor interaction" evidence="9">
    <location>
        <begin position="151"/>
        <end position="380"/>
    </location>
</feature>
<dbReference type="Pfam" id="PF02954">
    <property type="entry name" value="HTH_8"/>
    <property type="match status" value="1"/>
</dbReference>
<dbReference type="CDD" id="cd17549">
    <property type="entry name" value="REC_DctD-like"/>
    <property type="match status" value="1"/>
</dbReference>
<dbReference type="InterPro" id="IPR058031">
    <property type="entry name" value="AAA_lid_NorR"/>
</dbReference>
<dbReference type="InterPro" id="IPR002078">
    <property type="entry name" value="Sigma_54_int"/>
</dbReference>
<keyword evidence="2" id="KW-0067">ATP-binding</keyword>
<evidence type="ECO:0000256" key="7">
    <source>
        <dbReference type="ARBA" id="ARBA00023163"/>
    </source>
</evidence>
<keyword evidence="12" id="KW-1185">Reference proteome</keyword>
<dbReference type="SMART" id="SM00382">
    <property type="entry name" value="AAA"/>
    <property type="match status" value="1"/>
</dbReference>
<evidence type="ECO:0000259" key="10">
    <source>
        <dbReference type="PROSITE" id="PS50110"/>
    </source>
</evidence>
<evidence type="ECO:0000313" key="11">
    <source>
        <dbReference type="EMBL" id="QYC11626.1"/>
    </source>
</evidence>
<evidence type="ECO:0000256" key="1">
    <source>
        <dbReference type="ARBA" id="ARBA00022741"/>
    </source>
</evidence>
<proteinExistence type="predicted"/>
<dbReference type="PROSITE" id="PS50110">
    <property type="entry name" value="RESPONSE_REGULATORY"/>
    <property type="match status" value="1"/>
</dbReference>
<reference evidence="11 12" key="1">
    <citation type="submission" date="2021-07" db="EMBL/GenBank/DDBJ databases">
        <title>Isolation and characterization of bacteria from a gold mining with a capacity of golden bioaccumulation.</title>
        <authorList>
            <person name="Yang X.J."/>
        </authorList>
    </citation>
    <scope>NUCLEOTIDE SEQUENCE [LARGE SCALE GENOMIC DNA]</scope>
    <source>
        <strain evidence="11 12">Au29</strain>
    </source>
</reference>
<dbReference type="PROSITE" id="PS50045">
    <property type="entry name" value="SIGMA54_INTERACT_4"/>
    <property type="match status" value="1"/>
</dbReference>
<dbReference type="PANTHER" id="PTHR32071:SF57">
    <property type="entry name" value="C4-DICARBOXYLATE TRANSPORT TRANSCRIPTIONAL REGULATORY PROTEIN DCTD"/>
    <property type="match status" value="1"/>
</dbReference>
<dbReference type="RefSeq" id="WP_219354180.1">
    <property type="nucleotide sequence ID" value="NZ_CP080034.1"/>
</dbReference>
<dbReference type="PROSITE" id="PS00675">
    <property type="entry name" value="SIGMA54_INTERACT_1"/>
    <property type="match status" value="1"/>
</dbReference>
<keyword evidence="6" id="KW-0010">Activator</keyword>
<dbReference type="PROSITE" id="PS00688">
    <property type="entry name" value="SIGMA54_INTERACT_3"/>
    <property type="match status" value="1"/>
</dbReference>
<evidence type="ECO:0000256" key="2">
    <source>
        <dbReference type="ARBA" id="ARBA00022840"/>
    </source>
</evidence>
<dbReference type="InterPro" id="IPR002197">
    <property type="entry name" value="HTH_Fis"/>
</dbReference>
<dbReference type="Pfam" id="PF00158">
    <property type="entry name" value="Sigma54_activat"/>
    <property type="match status" value="1"/>
</dbReference>
<dbReference type="Proteomes" id="UP000824334">
    <property type="component" value="Chromosome"/>
</dbReference>
<dbReference type="SMART" id="SM00448">
    <property type="entry name" value="REC"/>
    <property type="match status" value="1"/>
</dbReference>
<dbReference type="GeneID" id="94374921"/>